<evidence type="ECO:0000256" key="1">
    <source>
        <dbReference type="SAM" id="MobiDB-lite"/>
    </source>
</evidence>
<dbReference type="RefSeq" id="XP_001175939.1">
    <property type="nucleotide sequence ID" value="XM_001175939.3"/>
</dbReference>
<reference evidence="3" key="1">
    <citation type="submission" date="2015-02" db="EMBL/GenBank/DDBJ databases">
        <title>Genome sequencing for Strongylocentrotus purpuratus.</title>
        <authorList>
            <person name="Murali S."/>
            <person name="Liu Y."/>
            <person name="Vee V."/>
            <person name="English A."/>
            <person name="Wang M."/>
            <person name="Skinner E."/>
            <person name="Han Y."/>
            <person name="Muzny D.M."/>
            <person name="Worley K.C."/>
            <person name="Gibbs R.A."/>
        </authorList>
    </citation>
    <scope>NUCLEOTIDE SEQUENCE</scope>
</reference>
<dbReference type="GO" id="GO:0000492">
    <property type="term" value="P:box C/D snoRNP assembly"/>
    <property type="evidence" value="ECO:0000318"/>
    <property type="project" value="GO_Central"/>
</dbReference>
<dbReference type="InterPro" id="IPR027921">
    <property type="entry name" value="NOPCHAP1"/>
</dbReference>
<accession>A0A7M7G0C3</accession>
<dbReference type="EnsemblMetazoa" id="XM_001175939">
    <property type="protein sequence ID" value="XP_001175939"/>
    <property type="gene ID" value="LOC752214"/>
</dbReference>
<sequence>MNPSQELLNIGEKNIQDSLLIKKSKPFKMGPSSVLGRVKSFLPQMEVANKQLEEKIADGAMEDLDIENVDDCEGPIIEMNLALCAHDENSDDEEEEESEEDESDSDEDNRVGLKYDKSDLGDATLSELKLPGKGKKPKDGRTLIEVMPGELSDDVGCNEGDKT</sequence>
<name>A0A7M7G0C3_STRPU</name>
<dbReference type="Pfam" id="PF15370">
    <property type="entry name" value="NOPCHAP1"/>
    <property type="match status" value="1"/>
</dbReference>
<feature type="compositionally biased region" description="Acidic residues" evidence="1">
    <location>
        <begin position="89"/>
        <end position="107"/>
    </location>
</feature>
<evidence type="ECO:0000313" key="3">
    <source>
        <dbReference type="Proteomes" id="UP000007110"/>
    </source>
</evidence>
<keyword evidence="3" id="KW-1185">Reference proteome</keyword>
<dbReference type="PANTHER" id="PTHR28674:SF1">
    <property type="entry name" value="NOP PROTEIN CHAPERONE 1"/>
    <property type="match status" value="1"/>
</dbReference>
<proteinExistence type="predicted"/>
<protein>
    <submittedName>
        <fullName evidence="2">Uncharacterized protein</fullName>
    </submittedName>
</protein>
<feature type="compositionally biased region" description="Basic and acidic residues" evidence="1">
    <location>
        <begin position="108"/>
        <end position="120"/>
    </location>
</feature>
<feature type="region of interest" description="Disordered" evidence="1">
    <location>
        <begin position="85"/>
        <end position="163"/>
    </location>
</feature>
<dbReference type="KEGG" id="spu:752214"/>
<dbReference type="Proteomes" id="UP000007110">
    <property type="component" value="Unassembled WGS sequence"/>
</dbReference>
<organism evidence="2 3">
    <name type="scientific">Strongylocentrotus purpuratus</name>
    <name type="common">Purple sea urchin</name>
    <dbReference type="NCBI Taxonomy" id="7668"/>
    <lineage>
        <taxon>Eukaryota</taxon>
        <taxon>Metazoa</taxon>
        <taxon>Echinodermata</taxon>
        <taxon>Eleutherozoa</taxon>
        <taxon>Echinozoa</taxon>
        <taxon>Echinoidea</taxon>
        <taxon>Euechinoidea</taxon>
        <taxon>Echinacea</taxon>
        <taxon>Camarodonta</taxon>
        <taxon>Echinidea</taxon>
        <taxon>Strongylocentrotidae</taxon>
        <taxon>Strongylocentrotus</taxon>
    </lineage>
</organism>
<dbReference type="AlphaFoldDB" id="A0A7M7G0C3"/>
<dbReference type="OrthoDB" id="1112980at2759"/>
<reference evidence="2" key="2">
    <citation type="submission" date="2021-01" db="UniProtKB">
        <authorList>
            <consortium name="EnsemblMetazoa"/>
        </authorList>
    </citation>
    <scope>IDENTIFICATION</scope>
</reference>
<dbReference type="PANTHER" id="PTHR28674">
    <property type="entry name" value="SIMILAR TO DNA SEGMENT, CHR 10, WAYNE STATE UNIVERSITY 102,-EXPRESSED"/>
    <property type="match status" value="1"/>
</dbReference>
<dbReference type="GO" id="GO:0062064">
    <property type="term" value="F:box C/D methylation guide snoRNP complex binding"/>
    <property type="evidence" value="ECO:0000318"/>
    <property type="project" value="GO_Central"/>
</dbReference>
<dbReference type="InParanoid" id="A0A7M7G0C3"/>
<evidence type="ECO:0000313" key="2">
    <source>
        <dbReference type="EnsemblMetazoa" id="XP_001175939"/>
    </source>
</evidence>
<dbReference type="GeneID" id="752214"/>